<dbReference type="PANTHER" id="PTHR43415:SF3">
    <property type="entry name" value="GNAT-FAMILY ACETYLTRANSFERASE"/>
    <property type="match status" value="1"/>
</dbReference>
<dbReference type="OrthoDB" id="630895at2759"/>
<evidence type="ECO:0000313" key="3">
    <source>
        <dbReference type="Proteomes" id="UP000807353"/>
    </source>
</evidence>
<keyword evidence="3" id="KW-1185">Reference proteome</keyword>
<sequence length="181" mass="20439">MFSTERLRLRAYTESDLPILLAIVNNTQVQSTLISEHVVPRSARFAIKLEEIANEALLYVVLEVADRDGEVIGAASITVESPKNRDVALGIGILPGAWNKGYGTEATRFLVDYAFRSLGVHRVSLNVIESNIGAVALYKKIGFIEEGRRRKSIWLNGTWQDSIYMGLLEEEWLRRECLKTW</sequence>
<dbReference type="SUPFAM" id="SSF55729">
    <property type="entry name" value="Acyl-CoA N-acyltransferases (Nat)"/>
    <property type="match status" value="1"/>
</dbReference>
<reference evidence="2" key="1">
    <citation type="submission" date="2020-11" db="EMBL/GenBank/DDBJ databases">
        <authorList>
            <consortium name="DOE Joint Genome Institute"/>
            <person name="Ahrendt S."/>
            <person name="Riley R."/>
            <person name="Andreopoulos W."/>
            <person name="Labutti K."/>
            <person name="Pangilinan J."/>
            <person name="Ruiz-Duenas F.J."/>
            <person name="Barrasa J.M."/>
            <person name="Sanchez-Garcia M."/>
            <person name="Camarero S."/>
            <person name="Miyauchi S."/>
            <person name="Serrano A."/>
            <person name="Linde D."/>
            <person name="Babiker R."/>
            <person name="Drula E."/>
            <person name="Ayuso-Fernandez I."/>
            <person name="Pacheco R."/>
            <person name="Padilla G."/>
            <person name="Ferreira P."/>
            <person name="Barriuso J."/>
            <person name="Kellner H."/>
            <person name="Castanera R."/>
            <person name="Alfaro M."/>
            <person name="Ramirez L."/>
            <person name="Pisabarro A.G."/>
            <person name="Kuo A."/>
            <person name="Tritt A."/>
            <person name="Lipzen A."/>
            <person name="He G."/>
            <person name="Yan M."/>
            <person name="Ng V."/>
            <person name="Cullen D."/>
            <person name="Martin F."/>
            <person name="Rosso M.-N."/>
            <person name="Henrissat B."/>
            <person name="Hibbett D."/>
            <person name="Martinez A.T."/>
            <person name="Grigoriev I.V."/>
        </authorList>
    </citation>
    <scope>NUCLEOTIDE SEQUENCE</scope>
    <source>
        <strain evidence="2">CBS 247.69</strain>
    </source>
</reference>
<evidence type="ECO:0000313" key="2">
    <source>
        <dbReference type="EMBL" id="KAF9468574.1"/>
    </source>
</evidence>
<dbReference type="PROSITE" id="PS51186">
    <property type="entry name" value="GNAT"/>
    <property type="match status" value="1"/>
</dbReference>
<protein>
    <submittedName>
        <fullName evidence="2">Acyl-CoA N-acyltransferase</fullName>
    </submittedName>
</protein>
<dbReference type="Proteomes" id="UP000807353">
    <property type="component" value="Unassembled WGS sequence"/>
</dbReference>
<accession>A0A9P5YFZ8</accession>
<dbReference type="AlphaFoldDB" id="A0A9P5YFZ8"/>
<comment type="caution">
    <text evidence="2">The sequence shown here is derived from an EMBL/GenBank/DDBJ whole genome shotgun (WGS) entry which is preliminary data.</text>
</comment>
<dbReference type="InterPro" id="IPR016181">
    <property type="entry name" value="Acyl_CoA_acyltransferase"/>
</dbReference>
<dbReference type="InterPro" id="IPR000182">
    <property type="entry name" value="GNAT_dom"/>
</dbReference>
<dbReference type="Gene3D" id="3.40.630.30">
    <property type="match status" value="1"/>
</dbReference>
<dbReference type="PANTHER" id="PTHR43415">
    <property type="entry name" value="SPERMIDINE N(1)-ACETYLTRANSFERASE"/>
    <property type="match status" value="1"/>
</dbReference>
<feature type="domain" description="N-acetyltransferase" evidence="1">
    <location>
        <begin position="7"/>
        <end position="170"/>
    </location>
</feature>
<dbReference type="EMBL" id="MU150232">
    <property type="protein sequence ID" value="KAF9468574.1"/>
    <property type="molecule type" value="Genomic_DNA"/>
</dbReference>
<dbReference type="GO" id="GO:0016747">
    <property type="term" value="F:acyltransferase activity, transferring groups other than amino-acyl groups"/>
    <property type="evidence" value="ECO:0007669"/>
    <property type="project" value="InterPro"/>
</dbReference>
<name>A0A9P5YFZ8_9AGAR</name>
<dbReference type="CDD" id="cd04301">
    <property type="entry name" value="NAT_SF"/>
    <property type="match status" value="1"/>
</dbReference>
<gene>
    <name evidence="2" type="ORF">BDZ94DRAFT_677699</name>
</gene>
<dbReference type="Pfam" id="PF13302">
    <property type="entry name" value="Acetyltransf_3"/>
    <property type="match status" value="1"/>
</dbReference>
<evidence type="ECO:0000259" key="1">
    <source>
        <dbReference type="PROSITE" id="PS51186"/>
    </source>
</evidence>
<organism evidence="2 3">
    <name type="scientific">Collybia nuda</name>
    <dbReference type="NCBI Taxonomy" id="64659"/>
    <lineage>
        <taxon>Eukaryota</taxon>
        <taxon>Fungi</taxon>
        <taxon>Dikarya</taxon>
        <taxon>Basidiomycota</taxon>
        <taxon>Agaricomycotina</taxon>
        <taxon>Agaricomycetes</taxon>
        <taxon>Agaricomycetidae</taxon>
        <taxon>Agaricales</taxon>
        <taxon>Tricholomatineae</taxon>
        <taxon>Clitocybaceae</taxon>
        <taxon>Collybia</taxon>
    </lineage>
</organism>
<proteinExistence type="predicted"/>